<geneLocation type="plasmid" evidence="2 3">
    <name>pW43D</name>
</geneLocation>
<dbReference type="AlphaFoldDB" id="A0A3T0NAK0"/>
<dbReference type="EMBL" id="CP033223">
    <property type="protein sequence ID" value="AZV81002.1"/>
    <property type="molecule type" value="Genomic_DNA"/>
</dbReference>
<evidence type="ECO:0000313" key="2">
    <source>
        <dbReference type="EMBL" id="AZV81002.1"/>
    </source>
</evidence>
<evidence type="ECO:0000313" key="3">
    <source>
        <dbReference type="Proteomes" id="UP000283063"/>
    </source>
</evidence>
<proteinExistence type="predicted"/>
<dbReference type="KEGG" id="sedi:EBB79_24190"/>
<protein>
    <submittedName>
        <fullName evidence="2">Uncharacterized protein</fullName>
    </submittedName>
</protein>
<keyword evidence="3" id="KW-1185">Reference proteome</keyword>
<sequence length="80" mass="8134">MAEVEDTSSDDALESLAAVEIAETPEDDGADILGDLAAQDVAEEEDTGADELADLLGGGERQRNARRGSVGRCAGQLGGS</sequence>
<dbReference type="Proteomes" id="UP000283063">
    <property type="component" value="Plasmid pW43D"/>
</dbReference>
<name>A0A3T0NAK0_9RHOB</name>
<reference evidence="2 3" key="1">
    <citation type="submission" date="2018-10" db="EMBL/GenBank/DDBJ databases">
        <title>Parasedimentitalea marina sp. nov., a psychrophilic bacterium isolated from deep seawater of the New Britain Trench.</title>
        <authorList>
            <person name="Cao J."/>
        </authorList>
    </citation>
    <scope>NUCLEOTIDE SEQUENCE [LARGE SCALE GENOMIC DNA]</scope>
    <source>
        <strain evidence="2 3">W43</strain>
        <plasmid evidence="2 3">pW43D</plasmid>
    </source>
</reference>
<gene>
    <name evidence="2" type="ORF">EBB79_24190</name>
</gene>
<organism evidence="2 3">
    <name type="scientific">Parasedimentitalea marina</name>
    <dbReference type="NCBI Taxonomy" id="2483033"/>
    <lineage>
        <taxon>Bacteria</taxon>
        <taxon>Pseudomonadati</taxon>
        <taxon>Pseudomonadota</taxon>
        <taxon>Alphaproteobacteria</taxon>
        <taxon>Rhodobacterales</taxon>
        <taxon>Paracoccaceae</taxon>
        <taxon>Parasedimentitalea</taxon>
    </lineage>
</organism>
<evidence type="ECO:0000256" key="1">
    <source>
        <dbReference type="SAM" id="MobiDB-lite"/>
    </source>
</evidence>
<keyword evidence="2" id="KW-0614">Plasmid</keyword>
<feature type="region of interest" description="Disordered" evidence="1">
    <location>
        <begin position="56"/>
        <end position="80"/>
    </location>
</feature>
<accession>A0A3T0NAK0</accession>